<comment type="caution">
    <text evidence="3">The sequence shown here is derived from an EMBL/GenBank/DDBJ whole genome shotgun (WGS) entry which is preliminary data.</text>
</comment>
<dbReference type="SUPFAM" id="SSF50475">
    <property type="entry name" value="FMN-binding split barrel"/>
    <property type="match status" value="1"/>
</dbReference>
<dbReference type="InterPro" id="IPR012349">
    <property type="entry name" value="Split_barrel_FMN-bd"/>
</dbReference>
<dbReference type="EMBL" id="PVZC01000001">
    <property type="protein sequence ID" value="PRY01433.1"/>
    <property type="molecule type" value="Genomic_DNA"/>
</dbReference>
<name>A0A2T0QC59_9ACTN</name>
<dbReference type="Pfam" id="PF01243">
    <property type="entry name" value="PNPOx_N"/>
    <property type="match status" value="1"/>
</dbReference>
<dbReference type="PANTHER" id="PTHR39336:SF1">
    <property type="entry name" value="PYRIDOXAMINE PHOSPHATE OXIDASE FAMILY PROTEIN (AFU_ORTHOLOGUE AFUA_6G11440)"/>
    <property type="match status" value="1"/>
</dbReference>
<evidence type="ECO:0000313" key="4">
    <source>
        <dbReference type="Proteomes" id="UP000237846"/>
    </source>
</evidence>
<feature type="compositionally biased region" description="Low complexity" evidence="1">
    <location>
        <begin position="195"/>
        <end position="206"/>
    </location>
</feature>
<dbReference type="RefSeq" id="WP_106237091.1">
    <property type="nucleotide sequence ID" value="NZ_PVZC01000001.1"/>
</dbReference>
<accession>A0A2T0QC59</accession>
<dbReference type="InterPro" id="IPR011576">
    <property type="entry name" value="Pyridox_Oxase_N"/>
</dbReference>
<dbReference type="OrthoDB" id="115989at2"/>
<reference evidence="3 4" key="1">
    <citation type="submission" date="2018-03" db="EMBL/GenBank/DDBJ databases">
        <title>Genomic Encyclopedia of Archaeal and Bacterial Type Strains, Phase II (KMG-II): from individual species to whole genera.</title>
        <authorList>
            <person name="Goeker M."/>
        </authorList>
    </citation>
    <scope>NUCLEOTIDE SEQUENCE [LARGE SCALE GENOMIC DNA]</scope>
    <source>
        <strain evidence="3 4">DSM 45601</strain>
    </source>
</reference>
<keyword evidence="4" id="KW-1185">Reference proteome</keyword>
<feature type="domain" description="Pyridoxamine 5'-phosphate oxidase N-terminal" evidence="2">
    <location>
        <begin position="10"/>
        <end position="136"/>
    </location>
</feature>
<organism evidence="3 4">
    <name type="scientific">Allonocardiopsis opalescens</name>
    <dbReference type="NCBI Taxonomy" id="1144618"/>
    <lineage>
        <taxon>Bacteria</taxon>
        <taxon>Bacillati</taxon>
        <taxon>Actinomycetota</taxon>
        <taxon>Actinomycetes</taxon>
        <taxon>Streptosporangiales</taxon>
        <taxon>Allonocardiopsis</taxon>
    </lineage>
</organism>
<dbReference type="Gene3D" id="2.30.110.10">
    <property type="entry name" value="Electron Transport, Fmn-binding Protein, Chain A"/>
    <property type="match status" value="1"/>
</dbReference>
<protein>
    <submittedName>
        <fullName evidence="3">Pyridoxamine 5'-phosphate oxidase</fullName>
    </submittedName>
</protein>
<feature type="region of interest" description="Disordered" evidence="1">
    <location>
        <begin position="181"/>
        <end position="206"/>
    </location>
</feature>
<dbReference type="AlphaFoldDB" id="A0A2T0QC59"/>
<proteinExistence type="predicted"/>
<evidence type="ECO:0000313" key="3">
    <source>
        <dbReference type="EMBL" id="PRY01433.1"/>
    </source>
</evidence>
<gene>
    <name evidence="3" type="ORF">CLV72_10115</name>
</gene>
<dbReference type="PANTHER" id="PTHR39336">
    <property type="entry name" value="PYRIDOXAMINE PHOSPHATE OXIDASE FAMILY PROTEIN (AFU_ORTHOLOGUE AFUA_6G11440)"/>
    <property type="match status" value="1"/>
</dbReference>
<evidence type="ECO:0000256" key="1">
    <source>
        <dbReference type="SAM" id="MobiDB-lite"/>
    </source>
</evidence>
<evidence type="ECO:0000259" key="2">
    <source>
        <dbReference type="Pfam" id="PF01243"/>
    </source>
</evidence>
<sequence length="206" mass="22526">MGKVYQRIEGRLRAFIEGQPVFFTASAPLSADGSVNLSPKGRSGTLAVLDERTLAYLDFGGSHAETIAHLRENGRITLMWCAFTGPPTVVRVHGRGEPVFRDDPRWPELLARFPPEADGDGLRAIIVVAAERISDSCGYAVPLMEYQGDRELHRRHFGRKTDEEFAAYCAKKEFNGTSVDGLPALPLPLPPRPEAPGGARRVGTAE</sequence>
<dbReference type="Proteomes" id="UP000237846">
    <property type="component" value="Unassembled WGS sequence"/>
</dbReference>
<feature type="compositionally biased region" description="Pro residues" evidence="1">
    <location>
        <begin position="185"/>
        <end position="194"/>
    </location>
</feature>